<keyword evidence="2" id="KW-1133">Transmembrane helix</keyword>
<comment type="caution">
    <text evidence="4">The sequence shown here is derived from an EMBL/GenBank/DDBJ whole genome shotgun (WGS) entry which is preliminary data.</text>
</comment>
<dbReference type="PANTHER" id="PTHR10963:SF55">
    <property type="entry name" value="GLYCOSIDE HYDROLASE FAMILY 16 PROTEIN"/>
    <property type="match status" value="1"/>
</dbReference>
<keyword evidence="2" id="KW-0472">Membrane</keyword>
<protein>
    <submittedName>
        <fullName evidence="4">Glycoside hydrolase family 16 protein</fullName>
    </submittedName>
</protein>
<evidence type="ECO:0000313" key="4">
    <source>
        <dbReference type="EMBL" id="MBO2446742.1"/>
    </source>
</evidence>
<evidence type="ECO:0000259" key="3">
    <source>
        <dbReference type="PROSITE" id="PS51762"/>
    </source>
</evidence>
<dbReference type="CDD" id="cd08023">
    <property type="entry name" value="GH16_laminarinase_like"/>
    <property type="match status" value="1"/>
</dbReference>
<dbReference type="AlphaFoldDB" id="A0A939P6V7"/>
<gene>
    <name evidence="4" type="ORF">J4573_06545</name>
</gene>
<name>A0A939P6V7_9ACTN</name>
<accession>A0A939P6V7</accession>
<sequence>MTNPVGPSGKGRRRIWIAAASVGGIVVATTAVGAVQLNGKAEPSAAGSKAVAPAAGNAPTAEAAGIALPRVKWKVSWHDEFRGRGKPSKYWRPVTGNGTNGWSHKALHYYRAGNAAQDGKGRLLITAAKTGPKDKLRCWNGRCKYTSSRIQTSGTFKQAYGRFAIRAKLPTGKGVWPAFWMQRAAKPYGEIDVVETIGSKPNLVQGYAHQTRRVGGGTKLMPRSLAAGYHTYGVDWTPYRVVWWVDGHPYAQLKRYKGWVFNSPFYLILNVQVGGQWPGTPTRATRFPARMAVDWVRVYKATK</sequence>
<keyword evidence="4" id="KW-0378">Hydrolase</keyword>
<dbReference type="PANTHER" id="PTHR10963">
    <property type="entry name" value="GLYCOSYL HYDROLASE-RELATED"/>
    <property type="match status" value="1"/>
</dbReference>
<evidence type="ECO:0000256" key="2">
    <source>
        <dbReference type="SAM" id="Phobius"/>
    </source>
</evidence>
<feature type="domain" description="GH16" evidence="3">
    <location>
        <begin position="61"/>
        <end position="303"/>
    </location>
</feature>
<dbReference type="InterPro" id="IPR050546">
    <property type="entry name" value="Glycosyl_Hydrlase_16"/>
</dbReference>
<dbReference type="SUPFAM" id="SSF49899">
    <property type="entry name" value="Concanavalin A-like lectins/glucanases"/>
    <property type="match status" value="1"/>
</dbReference>
<keyword evidence="2" id="KW-0812">Transmembrane</keyword>
<dbReference type="EMBL" id="JAGEOJ010000002">
    <property type="protein sequence ID" value="MBO2446742.1"/>
    <property type="molecule type" value="Genomic_DNA"/>
</dbReference>
<dbReference type="RefSeq" id="WP_208254322.1">
    <property type="nucleotide sequence ID" value="NZ_JAGEOJ010000002.1"/>
</dbReference>
<dbReference type="InterPro" id="IPR013320">
    <property type="entry name" value="ConA-like_dom_sf"/>
</dbReference>
<reference evidence="4" key="1">
    <citation type="submission" date="2021-03" db="EMBL/GenBank/DDBJ databases">
        <authorList>
            <person name="Kanchanasin P."/>
            <person name="Saeng-In P."/>
            <person name="Phongsopitanun W."/>
            <person name="Yuki M."/>
            <person name="Kudo T."/>
            <person name="Ohkuma M."/>
            <person name="Tanasupawat S."/>
        </authorList>
    </citation>
    <scope>NUCLEOTIDE SEQUENCE</scope>
    <source>
        <strain evidence="4">GKU 128</strain>
    </source>
</reference>
<proteinExistence type="inferred from homology"/>
<evidence type="ECO:0000256" key="1">
    <source>
        <dbReference type="ARBA" id="ARBA00006865"/>
    </source>
</evidence>
<evidence type="ECO:0000313" key="5">
    <source>
        <dbReference type="Proteomes" id="UP000669179"/>
    </source>
</evidence>
<comment type="similarity">
    <text evidence="1">Belongs to the glycosyl hydrolase 16 family.</text>
</comment>
<keyword evidence="5" id="KW-1185">Reference proteome</keyword>
<feature type="transmembrane region" description="Helical" evidence="2">
    <location>
        <begin position="15"/>
        <end position="35"/>
    </location>
</feature>
<organism evidence="4 5">
    <name type="scientific">Actinomadura barringtoniae</name>
    <dbReference type="NCBI Taxonomy" id="1427535"/>
    <lineage>
        <taxon>Bacteria</taxon>
        <taxon>Bacillati</taxon>
        <taxon>Actinomycetota</taxon>
        <taxon>Actinomycetes</taxon>
        <taxon>Streptosporangiales</taxon>
        <taxon>Thermomonosporaceae</taxon>
        <taxon>Actinomadura</taxon>
    </lineage>
</organism>
<dbReference type="InterPro" id="IPR000757">
    <property type="entry name" value="Beta-glucanase-like"/>
</dbReference>
<dbReference type="Gene3D" id="2.60.120.200">
    <property type="match status" value="1"/>
</dbReference>
<dbReference type="GO" id="GO:0004553">
    <property type="term" value="F:hydrolase activity, hydrolyzing O-glycosyl compounds"/>
    <property type="evidence" value="ECO:0007669"/>
    <property type="project" value="InterPro"/>
</dbReference>
<dbReference type="PROSITE" id="PS51762">
    <property type="entry name" value="GH16_2"/>
    <property type="match status" value="1"/>
</dbReference>
<dbReference type="Pfam" id="PF00722">
    <property type="entry name" value="Glyco_hydro_16"/>
    <property type="match status" value="1"/>
</dbReference>
<dbReference type="GO" id="GO:0005975">
    <property type="term" value="P:carbohydrate metabolic process"/>
    <property type="evidence" value="ECO:0007669"/>
    <property type="project" value="InterPro"/>
</dbReference>
<dbReference type="Proteomes" id="UP000669179">
    <property type="component" value="Unassembled WGS sequence"/>
</dbReference>